<reference evidence="4 5" key="1">
    <citation type="submission" date="2016-11" db="EMBL/GenBank/DDBJ databases">
        <authorList>
            <person name="Jaros S."/>
            <person name="Januszkiewicz K."/>
            <person name="Wedrychowicz H."/>
        </authorList>
    </citation>
    <scope>NUCLEOTIDE SEQUENCE [LARGE SCALE GENOMIC DNA]</scope>
    <source>
        <strain evidence="4 5">DSM 14501</strain>
    </source>
</reference>
<keyword evidence="2" id="KW-0732">Signal</keyword>
<dbReference type="PANTHER" id="PTHR43308:SF5">
    <property type="entry name" value="S-LAYER PROTEIN _ PEPTIDOGLYCAN ENDO-BETA-N-ACETYLGLUCOSAMINIDASE"/>
    <property type="match status" value="1"/>
</dbReference>
<dbReference type="InterPro" id="IPR051465">
    <property type="entry name" value="Cell_Envelope_Struct_Comp"/>
</dbReference>
<dbReference type="RefSeq" id="WP_072966698.1">
    <property type="nucleotide sequence ID" value="NZ_FRAJ01000009.1"/>
</dbReference>
<accession>A0A1M6PRC0</accession>
<evidence type="ECO:0000256" key="1">
    <source>
        <dbReference type="ARBA" id="ARBA00022737"/>
    </source>
</evidence>
<proteinExistence type="predicted"/>
<feature type="domain" description="SLH" evidence="3">
    <location>
        <begin position="164"/>
        <end position="227"/>
    </location>
</feature>
<protein>
    <submittedName>
        <fullName evidence="4">S-layer homology domain-containing protein</fullName>
    </submittedName>
</protein>
<evidence type="ECO:0000259" key="3">
    <source>
        <dbReference type="PROSITE" id="PS51272"/>
    </source>
</evidence>
<dbReference type="PROSITE" id="PS51272">
    <property type="entry name" value="SLH"/>
    <property type="match status" value="2"/>
</dbReference>
<dbReference type="EMBL" id="FRAJ01000009">
    <property type="protein sequence ID" value="SHK10442.1"/>
    <property type="molecule type" value="Genomic_DNA"/>
</dbReference>
<organism evidence="4 5">
    <name type="scientific">Caminicella sporogenes DSM 14501</name>
    <dbReference type="NCBI Taxonomy" id="1121266"/>
    <lineage>
        <taxon>Bacteria</taxon>
        <taxon>Bacillati</taxon>
        <taxon>Bacillota</taxon>
        <taxon>Clostridia</taxon>
        <taxon>Peptostreptococcales</taxon>
        <taxon>Caminicellaceae</taxon>
        <taxon>Caminicella</taxon>
    </lineage>
</organism>
<keyword evidence="5" id="KW-1185">Reference proteome</keyword>
<dbReference type="Proteomes" id="UP000184082">
    <property type="component" value="Unassembled WGS sequence"/>
</dbReference>
<dbReference type="AlphaFoldDB" id="A0A1M6PRC0"/>
<name>A0A1M6PRC0_9FIRM</name>
<dbReference type="InterPro" id="IPR001119">
    <property type="entry name" value="SLH_dom"/>
</dbReference>
<feature type="domain" description="SLH" evidence="3">
    <location>
        <begin position="23"/>
        <end position="91"/>
    </location>
</feature>
<evidence type="ECO:0000256" key="2">
    <source>
        <dbReference type="SAM" id="SignalP"/>
    </source>
</evidence>
<keyword evidence="1" id="KW-0677">Repeat</keyword>
<feature type="chain" id="PRO_5013155685" evidence="2">
    <location>
        <begin position="24"/>
        <end position="637"/>
    </location>
</feature>
<gene>
    <name evidence="4" type="ORF">SAMN02745883_01273</name>
</gene>
<dbReference type="Pfam" id="PF00395">
    <property type="entry name" value="SLH"/>
    <property type="match status" value="2"/>
</dbReference>
<sequence>MKKRLIALLTVLMIFSSTVCGFAAVKFSDVSSNHWARTFIEKMADKGIIKGYYDSVKGVKVFKPESPVTYIEAVQMIYNTLKASDKLKSESGLDTKYDVILKNLNIPTWSKRAVSYALEYDIITFNELRSFMNGKIAKYARKVDIAVFLGRAIGVDGNSSNIYTLPFIDSEMIIGKAIPYVDFLTKKGIIKGDSSNKFNPNSIVNRAVMATMCSKVYDYLISHEEVLNKEDEIKDSNGDTLINDNKNNESNESDNKIYGVIDYIAEDTDMIVIKDLEGNTKVYNLKGVSIRKKGRKVRIDDLKKEEEVELVFDKGKLKEVNVTNSKVYFEAKIEKIVDFDDYYLLKTRNADNLLIKKDFKVDDETVIYYGDDKVSIGRIEEGDYAVIKHIGDKALEIQLKSEEQVYDGILESDVIFKDKPELKIRLNNNKVLEFEIDDKAYIRRDRRKADLDDLSKGDIATITVQYNKIVEIIASSRSEKDKDEGRIKQIVIGTPSKITIVTDDDEEATYEVARDVDVEIDDEDAELNDLDINYYVKLDIENGRIVEIRAEKSKSDTNITGRIVKIYKDYDRLTVKYYDKVEDRYKRVSVIVSDKTKIISSDGDSIRLGHLKRDVQIFVSGYFDEDIFVADKIIELE</sequence>
<evidence type="ECO:0000313" key="5">
    <source>
        <dbReference type="Proteomes" id="UP000184082"/>
    </source>
</evidence>
<dbReference type="STRING" id="1121266.SAMN02745883_01273"/>
<dbReference type="PANTHER" id="PTHR43308">
    <property type="entry name" value="OUTER MEMBRANE PROTEIN ALPHA-RELATED"/>
    <property type="match status" value="1"/>
</dbReference>
<feature type="signal peptide" evidence="2">
    <location>
        <begin position="1"/>
        <end position="23"/>
    </location>
</feature>
<evidence type="ECO:0000313" key="4">
    <source>
        <dbReference type="EMBL" id="SHK10442.1"/>
    </source>
</evidence>